<evidence type="ECO:0000256" key="4">
    <source>
        <dbReference type="ARBA" id="ARBA00022438"/>
    </source>
</evidence>
<comment type="cofactor">
    <cofactor evidence="8">
        <name>Mn(2+)</name>
        <dbReference type="ChEBI" id="CHEBI:29035"/>
    </cofactor>
    <text evidence="8">Binds 2 manganese ions per subunit.</text>
</comment>
<dbReference type="EMBL" id="CP011388">
    <property type="protein sequence ID" value="ANE48799.1"/>
    <property type="molecule type" value="Genomic_DNA"/>
</dbReference>
<dbReference type="Proteomes" id="UP000076927">
    <property type="component" value="Chromosome"/>
</dbReference>
<dbReference type="Pfam" id="PF00883">
    <property type="entry name" value="Peptidase_M17"/>
    <property type="match status" value="1"/>
</dbReference>
<evidence type="ECO:0000256" key="6">
    <source>
        <dbReference type="ARBA" id="ARBA00022801"/>
    </source>
</evidence>
<dbReference type="GO" id="GO:0005737">
    <property type="term" value="C:cytoplasm"/>
    <property type="evidence" value="ECO:0007669"/>
    <property type="project" value="UniProtKB-SubCell"/>
</dbReference>
<evidence type="ECO:0000256" key="2">
    <source>
        <dbReference type="ARBA" id="ARBA00000967"/>
    </source>
</evidence>
<keyword evidence="5 8" id="KW-0645">Protease</keyword>
<evidence type="ECO:0000256" key="7">
    <source>
        <dbReference type="ARBA" id="ARBA00049972"/>
    </source>
</evidence>
<feature type="binding site" evidence="8">
    <location>
        <position position="359"/>
    </location>
    <ligand>
        <name>Mn(2+)</name>
        <dbReference type="ChEBI" id="CHEBI:29035"/>
        <label>1</label>
    </ligand>
</feature>
<evidence type="ECO:0000256" key="3">
    <source>
        <dbReference type="ARBA" id="ARBA00009528"/>
    </source>
</evidence>
<dbReference type="Gene3D" id="3.40.220.10">
    <property type="entry name" value="Leucine Aminopeptidase, subunit E, domain 1"/>
    <property type="match status" value="1"/>
</dbReference>
<protein>
    <recommendedName>
        <fullName evidence="8">Probable cytosol aminopeptidase</fullName>
        <ecNumber evidence="8">3.4.11.1</ecNumber>
    </recommendedName>
    <alternativeName>
        <fullName evidence="8">Leucine aminopeptidase</fullName>
        <shortName evidence="8">LAP</shortName>
        <ecNumber evidence="8">3.4.11.10</ecNumber>
    </alternativeName>
    <alternativeName>
        <fullName evidence="8">Leucyl aminopeptidase</fullName>
    </alternativeName>
</protein>
<keyword evidence="8" id="KW-0479">Metal-binding</keyword>
<keyword evidence="8" id="KW-0963">Cytoplasm</keyword>
<gene>
    <name evidence="8" type="primary">pepA</name>
    <name evidence="10" type="ORF">SY83_08340</name>
</gene>
<feature type="binding site" evidence="8">
    <location>
        <position position="359"/>
    </location>
    <ligand>
        <name>Mn(2+)</name>
        <dbReference type="ChEBI" id="CHEBI:29035"/>
        <label>2</label>
    </ligand>
</feature>
<dbReference type="STRING" id="1178515.SY83_08340"/>
<feature type="active site" evidence="8">
    <location>
        <position position="361"/>
    </location>
</feature>
<dbReference type="AlphaFoldDB" id="A0A172TNY6"/>
<dbReference type="CDD" id="cd00433">
    <property type="entry name" value="Peptidase_M17"/>
    <property type="match status" value="1"/>
</dbReference>
<dbReference type="Gene3D" id="3.40.630.10">
    <property type="entry name" value="Zn peptidases"/>
    <property type="match status" value="1"/>
</dbReference>
<comment type="function">
    <text evidence="7 8">Presumably involved in the processing and regular turnover of intracellular proteins. Catalyzes the removal of unsubstituted N-terminal amino acids from various peptides.</text>
</comment>
<dbReference type="SUPFAM" id="SSF53187">
    <property type="entry name" value="Zn-dependent exopeptidases"/>
    <property type="match status" value="1"/>
</dbReference>
<keyword evidence="8" id="KW-0464">Manganese</keyword>
<evidence type="ECO:0000313" key="11">
    <source>
        <dbReference type="Proteomes" id="UP000076927"/>
    </source>
</evidence>
<evidence type="ECO:0000256" key="8">
    <source>
        <dbReference type="HAMAP-Rule" id="MF_00181"/>
    </source>
</evidence>
<evidence type="ECO:0000313" key="10">
    <source>
        <dbReference type="EMBL" id="ANE48799.1"/>
    </source>
</evidence>
<keyword evidence="4 8" id="KW-0031">Aminopeptidase</keyword>
<dbReference type="InterPro" id="IPR000819">
    <property type="entry name" value="Peptidase_M17_C"/>
</dbReference>
<dbReference type="InterPro" id="IPR023042">
    <property type="entry name" value="Peptidase_M17_leu_NH2_pept"/>
</dbReference>
<evidence type="ECO:0000256" key="5">
    <source>
        <dbReference type="ARBA" id="ARBA00022670"/>
    </source>
</evidence>
<dbReference type="NCBIfam" id="NF002083">
    <property type="entry name" value="PRK00913.3-5"/>
    <property type="match status" value="1"/>
</dbReference>
<dbReference type="PROSITE" id="PS00631">
    <property type="entry name" value="CYTOSOL_AP"/>
    <property type="match status" value="1"/>
</dbReference>
<organism evidence="10 11">
    <name type="scientific">Paenibacillus swuensis</name>
    <dbReference type="NCBI Taxonomy" id="1178515"/>
    <lineage>
        <taxon>Bacteria</taxon>
        <taxon>Bacillati</taxon>
        <taxon>Bacillota</taxon>
        <taxon>Bacilli</taxon>
        <taxon>Bacillales</taxon>
        <taxon>Paenibacillaceae</taxon>
        <taxon>Paenibacillus</taxon>
    </lineage>
</organism>
<accession>A0A172TNY6</accession>
<dbReference type="PANTHER" id="PTHR11963">
    <property type="entry name" value="LEUCINE AMINOPEPTIDASE-RELATED"/>
    <property type="match status" value="1"/>
</dbReference>
<evidence type="ECO:0000256" key="1">
    <source>
        <dbReference type="ARBA" id="ARBA00000135"/>
    </source>
</evidence>
<dbReference type="GO" id="GO:0070006">
    <property type="term" value="F:metalloaminopeptidase activity"/>
    <property type="evidence" value="ECO:0007669"/>
    <property type="project" value="InterPro"/>
</dbReference>
<comment type="catalytic activity">
    <reaction evidence="1 8">
        <text>Release of an N-terminal amino acid, Xaa-|-Yaa-, in which Xaa is preferably Leu, but may be other amino acids including Pro although not Arg or Lys, and Yaa may be Pro. Amino acid amides and methyl esters are also readily hydrolyzed, but rates on arylamides are exceedingly low.</text>
        <dbReference type="EC" id="3.4.11.1"/>
    </reaction>
</comment>
<evidence type="ECO:0000259" key="9">
    <source>
        <dbReference type="PROSITE" id="PS00631"/>
    </source>
</evidence>
<dbReference type="InterPro" id="IPR011356">
    <property type="entry name" value="Leucine_aapep/pepB"/>
</dbReference>
<dbReference type="EC" id="3.4.11.1" evidence="8"/>
<dbReference type="GO" id="GO:0006508">
    <property type="term" value="P:proteolysis"/>
    <property type="evidence" value="ECO:0007669"/>
    <property type="project" value="UniProtKB-KW"/>
</dbReference>
<comment type="catalytic activity">
    <reaction evidence="2 8">
        <text>Release of an N-terminal amino acid, preferentially leucine, but not glutamic or aspartic acids.</text>
        <dbReference type="EC" id="3.4.11.10"/>
    </reaction>
</comment>
<name>A0A172TNY6_9BACL</name>
<proteinExistence type="inferred from homology"/>
<feature type="domain" description="Cytosol aminopeptidase" evidence="9">
    <location>
        <begin position="355"/>
        <end position="362"/>
    </location>
</feature>
<comment type="similarity">
    <text evidence="3 8">Belongs to the peptidase M17 family.</text>
</comment>
<keyword evidence="6 8" id="KW-0378">Hydrolase</keyword>
<feature type="binding site" evidence="8">
    <location>
        <position position="298"/>
    </location>
    <ligand>
        <name>Mn(2+)</name>
        <dbReference type="ChEBI" id="CHEBI:29035"/>
        <label>2</label>
    </ligand>
</feature>
<dbReference type="PRINTS" id="PR00481">
    <property type="entry name" value="LAMNOPPTDASE"/>
</dbReference>
<keyword evidence="11" id="KW-1185">Reference proteome</keyword>
<dbReference type="SUPFAM" id="SSF52949">
    <property type="entry name" value="Macro domain-like"/>
    <property type="match status" value="1"/>
</dbReference>
<sequence>MVQADTVLAFQGSQAAVVYISKEELEHDAWIHPQLDVAIQRLKDNKLFKAEPHEVKVLPTLGLIPYDYLILAGIGGHPYHEDAFRDGAVFAAKEAFKLQIETLTVSLSPLPESNGVQGAATGASTALVMDHGILLRKIAEGITLGSYRMRTYAMLKSEDVRLTQVNILAKQLPAQEISARELLIGNVYGEATNVARDLTNMPGNLLTPQGMAEEAVRIASKHGMFCEVHDEVEIERLGMGGLAAVGKGSANPPRMIVMKYQGADEWTDVLGLVGKGITFDTGGISLKKGEGMEEMISDMGGAATLLGVMDAVGRLKPKVNLITVIPAAENMPAGNAFKPGDVITSMSGRTIEVLNTDAEGRIVLADGMTYARQLGAEKLIDVATLTGAILINFGDVATGAVTNDETFLHELQAASKRAGEKVWPLPSYPEYWDMLKSDVADIKNAQGRWAAAITAGLFIGTFAEGAPWIHLDTGGTAWLWSDKGTEPKGATGSMVRTVLELILT</sequence>
<dbReference type="HAMAP" id="MF_00181">
    <property type="entry name" value="Cytosol_peptidase_M17"/>
    <property type="match status" value="1"/>
</dbReference>
<reference evidence="10 11" key="1">
    <citation type="submission" date="2015-01" db="EMBL/GenBank/DDBJ databases">
        <title>Paenibacillus swuensis/DY6/whole genome sequencing.</title>
        <authorList>
            <person name="Kim M.K."/>
            <person name="Srinivasan S."/>
            <person name="Lee J.-J."/>
        </authorList>
    </citation>
    <scope>NUCLEOTIDE SEQUENCE [LARGE SCALE GENOMIC DNA]</scope>
    <source>
        <strain evidence="10 11">DY6</strain>
    </source>
</reference>
<feature type="binding site" evidence="8">
    <location>
        <position position="357"/>
    </location>
    <ligand>
        <name>Mn(2+)</name>
        <dbReference type="ChEBI" id="CHEBI:29035"/>
        <label>1</label>
    </ligand>
</feature>
<dbReference type="PATRIC" id="fig|1178515.4.peg.1659"/>
<feature type="active site" evidence="8">
    <location>
        <position position="287"/>
    </location>
</feature>
<feature type="binding site" evidence="8">
    <location>
        <position position="275"/>
    </location>
    <ligand>
        <name>Mn(2+)</name>
        <dbReference type="ChEBI" id="CHEBI:29035"/>
        <label>2</label>
    </ligand>
</feature>
<dbReference type="KEGG" id="pswu:SY83_08340"/>
<comment type="subcellular location">
    <subcellularLocation>
        <location evidence="8">Cytoplasm</location>
    </subcellularLocation>
</comment>
<feature type="binding site" evidence="8">
    <location>
        <position position="280"/>
    </location>
    <ligand>
        <name>Mn(2+)</name>
        <dbReference type="ChEBI" id="CHEBI:29035"/>
        <label>1</label>
    </ligand>
</feature>
<dbReference type="PANTHER" id="PTHR11963:SF23">
    <property type="entry name" value="CYTOSOL AMINOPEPTIDASE"/>
    <property type="match status" value="1"/>
</dbReference>
<dbReference type="EC" id="3.4.11.10" evidence="8"/>
<dbReference type="GO" id="GO:0030145">
    <property type="term" value="F:manganese ion binding"/>
    <property type="evidence" value="ECO:0007669"/>
    <property type="project" value="UniProtKB-UniRule"/>
</dbReference>
<dbReference type="NCBIfam" id="NF002073">
    <property type="entry name" value="PRK00913.1-2"/>
    <property type="match status" value="1"/>
</dbReference>
<feature type="binding site" evidence="8">
    <location>
        <position position="280"/>
    </location>
    <ligand>
        <name>Mn(2+)</name>
        <dbReference type="ChEBI" id="CHEBI:29035"/>
        <label>2</label>
    </ligand>
</feature>
<dbReference type="InterPro" id="IPR043472">
    <property type="entry name" value="Macro_dom-like"/>
</dbReference>